<sequence length="115" mass="13056">MYSYASFPRTKTKYYENCIAKLLLQDAYVSLLWHQVVQQVYVYSCTLFISQRVTPCSKNQHLLTNGFQAGTAVSNRYALSADPKSAFCTLAASGNSFGSFNEVSWQKQRESIYKP</sequence>
<dbReference type="AlphaFoldDB" id="A0A195DEF2"/>
<keyword evidence="2" id="KW-1185">Reference proteome</keyword>
<protein>
    <submittedName>
        <fullName evidence="1">Uncharacterized protein</fullName>
    </submittedName>
</protein>
<dbReference type="Proteomes" id="UP000078492">
    <property type="component" value="Unassembled WGS sequence"/>
</dbReference>
<organism evidence="1 2">
    <name type="scientific">Trachymyrmex cornetzi</name>
    <dbReference type="NCBI Taxonomy" id="471704"/>
    <lineage>
        <taxon>Eukaryota</taxon>
        <taxon>Metazoa</taxon>
        <taxon>Ecdysozoa</taxon>
        <taxon>Arthropoda</taxon>
        <taxon>Hexapoda</taxon>
        <taxon>Insecta</taxon>
        <taxon>Pterygota</taxon>
        <taxon>Neoptera</taxon>
        <taxon>Endopterygota</taxon>
        <taxon>Hymenoptera</taxon>
        <taxon>Apocrita</taxon>
        <taxon>Aculeata</taxon>
        <taxon>Formicoidea</taxon>
        <taxon>Formicidae</taxon>
        <taxon>Myrmicinae</taxon>
        <taxon>Trachymyrmex</taxon>
    </lineage>
</organism>
<name>A0A195DEF2_9HYME</name>
<proteinExistence type="predicted"/>
<gene>
    <name evidence="1" type="ORF">ALC57_17004</name>
</gene>
<accession>A0A195DEF2</accession>
<evidence type="ECO:0000313" key="1">
    <source>
        <dbReference type="EMBL" id="KYN10804.1"/>
    </source>
</evidence>
<dbReference type="EMBL" id="KQ980979">
    <property type="protein sequence ID" value="KYN10804.1"/>
    <property type="molecule type" value="Genomic_DNA"/>
</dbReference>
<reference evidence="1 2" key="1">
    <citation type="submission" date="2015-09" db="EMBL/GenBank/DDBJ databases">
        <title>Trachymyrmex cornetzi WGS genome.</title>
        <authorList>
            <person name="Nygaard S."/>
            <person name="Hu H."/>
            <person name="Boomsma J."/>
            <person name="Zhang G."/>
        </authorList>
    </citation>
    <scope>NUCLEOTIDE SEQUENCE [LARGE SCALE GENOMIC DNA]</scope>
    <source>
        <strain evidence="1">Tcor2-1</strain>
        <tissue evidence="1">Whole body</tissue>
    </source>
</reference>
<evidence type="ECO:0000313" key="2">
    <source>
        <dbReference type="Proteomes" id="UP000078492"/>
    </source>
</evidence>